<accession>A0A2N8TW09</accession>
<keyword evidence="4" id="KW-1185">Reference proteome</keyword>
<sequence>MTRLLTRLAQRLHRCYAVRGNVRVGPDVHIGLGSVLWAPRQLTVGGNVHIGKGCTIQVDGSIGTGVLIANRVGIVGRTDHALRQVGSLIRDADWVGHHPERLSKPVRIEDDVWIGYGAVVLSGITVGRGAVVAAGAVVTCNVRPYEIVAGNPARPVGRRFTEGEIAAHERLISRSA</sequence>
<dbReference type="SUPFAM" id="SSF51161">
    <property type="entry name" value="Trimeric LpxA-like enzymes"/>
    <property type="match status" value="1"/>
</dbReference>
<protein>
    <submittedName>
        <fullName evidence="3">Acetyltransferase</fullName>
    </submittedName>
</protein>
<dbReference type="InterPro" id="IPR050179">
    <property type="entry name" value="Trans_hexapeptide_repeat"/>
</dbReference>
<dbReference type="OrthoDB" id="2643438at2"/>
<dbReference type="InterPro" id="IPR011004">
    <property type="entry name" value="Trimer_LpxA-like_sf"/>
</dbReference>
<dbReference type="GO" id="GO:0016740">
    <property type="term" value="F:transferase activity"/>
    <property type="evidence" value="ECO:0007669"/>
    <property type="project" value="UniProtKB-KW"/>
</dbReference>
<evidence type="ECO:0000313" key="4">
    <source>
        <dbReference type="Proteomes" id="UP000235943"/>
    </source>
</evidence>
<organism evidence="3 4">
    <name type="scientific">Streptomyces cahuitamycinicus</name>
    <dbReference type="NCBI Taxonomy" id="2070367"/>
    <lineage>
        <taxon>Bacteria</taxon>
        <taxon>Bacillati</taxon>
        <taxon>Actinomycetota</taxon>
        <taxon>Actinomycetes</taxon>
        <taxon>Kitasatosporales</taxon>
        <taxon>Streptomycetaceae</taxon>
        <taxon>Streptomyces</taxon>
    </lineage>
</organism>
<dbReference type="InterPro" id="IPR018357">
    <property type="entry name" value="Hexapep_transf_CS"/>
</dbReference>
<evidence type="ECO:0000313" key="3">
    <source>
        <dbReference type="EMBL" id="PNG23215.1"/>
    </source>
</evidence>
<reference evidence="3 4" key="1">
    <citation type="submission" date="2018-01" db="EMBL/GenBank/DDBJ databases">
        <title>Draft genome sequence of Streptomyces sp. 13K301.</title>
        <authorList>
            <person name="Sahin N."/>
            <person name="Saygin H."/>
            <person name="Ay H."/>
        </authorList>
    </citation>
    <scope>NUCLEOTIDE SEQUENCE [LARGE SCALE GENOMIC DNA]</scope>
    <source>
        <strain evidence="3 4">13K301</strain>
    </source>
</reference>
<proteinExistence type="predicted"/>
<keyword evidence="2" id="KW-0677">Repeat</keyword>
<dbReference type="InterPro" id="IPR001451">
    <property type="entry name" value="Hexapep"/>
</dbReference>
<evidence type="ECO:0000256" key="1">
    <source>
        <dbReference type="ARBA" id="ARBA00022679"/>
    </source>
</evidence>
<evidence type="ECO:0000256" key="2">
    <source>
        <dbReference type="ARBA" id="ARBA00022737"/>
    </source>
</evidence>
<name>A0A2N8TW09_9ACTN</name>
<dbReference type="Proteomes" id="UP000235943">
    <property type="component" value="Unassembled WGS sequence"/>
</dbReference>
<keyword evidence="1 3" id="KW-0808">Transferase</keyword>
<dbReference type="Pfam" id="PF14602">
    <property type="entry name" value="Hexapep_2"/>
    <property type="match status" value="1"/>
</dbReference>
<dbReference type="PANTHER" id="PTHR43300:SF11">
    <property type="entry name" value="ACETYLTRANSFERASE RV3034C-RELATED"/>
    <property type="match status" value="1"/>
</dbReference>
<dbReference type="AlphaFoldDB" id="A0A2N8TW09"/>
<gene>
    <name evidence="3" type="ORF">C1J00_05215</name>
</gene>
<dbReference type="Gene3D" id="2.160.10.10">
    <property type="entry name" value="Hexapeptide repeat proteins"/>
    <property type="match status" value="1"/>
</dbReference>
<dbReference type="PANTHER" id="PTHR43300">
    <property type="entry name" value="ACETYLTRANSFERASE"/>
    <property type="match status" value="1"/>
</dbReference>
<dbReference type="EMBL" id="POUC01000021">
    <property type="protein sequence ID" value="PNG23215.1"/>
    <property type="molecule type" value="Genomic_DNA"/>
</dbReference>
<dbReference type="PROSITE" id="PS00101">
    <property type="entry name" value="HEXAPEP_TRANSFERASES"/>
    <property type="match status" value="1"/>
</dbReference>
<comment type="caution">
    <text evidence="3">The sequence shown here is derived from an EMBL/GenBank/DDBJ whole genome shotgun (WGS) entry which is preliminary data.</text>
</comment>